<feature type="domain" description="GGDEF" evidence="3">
    <location>
        <begin position="282"/>
        <end position="417"/>
    </location>
</feature>
<keyword evidence="1" id="KW-0472">Membrane</keyword>
<keyword evidence="1" id="KW-0812">Transmembrane</keyword>
<dbReference type="InterPro" id="IPR050706">
    <property type="entry name" value="Cyclic-di-GMP_PDE-like"/>
</dbReference>
<dbReference type="Gene3D" id="3.30.70.270">
    <property type="match status" value="1"/>
</dbReference>
<organism evidence="4 5">
    <name type="scientific">Comamonas testosteroni TK102</name>
    <dbReference type="NCBI Taxonomy" id="1392005"/>
    <lineage>
        <taxon>Bacteria</taxon>
        <taxon>Pseudomonadati</taxon>
        <taxon>Pseudomonadota</taxon>
        <taxon>Betaproteobacteria</taxon>
        <taxon>Burkholderiales</taxon>
        <taxon>Comamonadaceae</taxon>
        <taxon>Comamonas</taxon>
    </lineage>
</organism>
<dbReference type="InterPro" id="IPR043128">
    <property type="entry name" value="Rev_trsase/Diguanyl_cyclase"/>
</dbReference>
<evidence type="ECO:0000259" key="2">
    <source>
        <dbReference type="PROSITE" id="PS50883"/>
    </source>
</evidence>
<dbReference type="Pfam" id="PF16448">
    <property type="entry name" value="LapD_MoxY_N"/>
    <property type="match status" value="1"/>
</dbReference>
<dbReference type="Gene3D" id="6.20.270.20">
    <property type="entry name" value="LapD/MoxY periplasmic domain"/>
    <property type="match status" value="1"/>
</dbReference>
<dbReference type="InterPro" id="IPR000160">
    <property type="entry name" value="GGDEF_dom"/>
</dbReference>
<keyword evidence="1" id="KW-1133">Transmembrane helix</keyword>
<dbReference type="EMBL" id="CP006704">
    <property type="protein sequence ID" value="AIJ47818.1"/>
    <property type="molecule type" value="Genomic_DNA"/>
</dbReference>
<dbReference type="Gene3D" id="3.20.20.450">
    <property type="entry name" value="EAL domain"/>
    <property type="match status" value="1"/>
</dbReference>
<reference evidence="4 5" key="1">
    <citation type="journal article" date="2014" name="Genome Announc.">
        <title>Complete Genome Sequence of Polychlorinated Biphenyl Degrader Comamonas testosteroni TK102 (NBRC 109938).</title>
        <authorList>
            <person name="Fukuda K."/>
            <person name="Hosoyama A."/>
            <person name="Tsuchikane K."/>
            <person name="Ohji S."/>
            <person name="Yamazoe A."/>
            <person name="Fujita N."/>
            <person name="Shintani M."/>
            <person name="Kimbara K."/>
        </authorList>
    </citation>
    <scope>NUCLEOTIDE SEQUENCE [LARGE SCALE GENOMIC DNA]</scope>
    <source>
        <strain evidence="4">TK102</strain>
    </source>
</reference>
<evidence type="ECO:0000313" key="5">
    <source>
        <dbReference type="Proteomes" id="UP000028782"/>
    </source>
</evidence>
<dbReference type="SUPFAM" id="SSF141868">
    <property type="entry name" value="EAL domain-like"/>
    <property type="match status" value="1"/>
</dbReference>
<dbReference type="PROSITE" id="PS50883">
    <property type="entry name" value="EAL"/>
    <property type="match status" value="1"/>
</dbReference>
<dbReference type="Proteomes" id="UP000028782">
    <property type="component" value="Chromosome"/>
</dbReference>
<dbReference type="InterPro" id="IPR032244">
    <property type="entry name" value="LapD_MoxY_N"/>
</dbReference>
<proteinExistence type="predicted"/>
<dbReference type="GO" id="GO:0071111">
    <property type="term" value="F:cyclic-guanylate-specific phosphodiesterase activity"/>
    <property type="evidence" value="ECO:0007669"/>
    <property type="project" value="InterPro"/>
</dbReference>
<dbReference type="InterPro" id="IPR029787">
    <property type="entry name" value="Nucleotide_cyclase"/>
</dbReference>
<dbReference type="InterPro" id="IPR035919">
    <property type="entry name" value="EAL_sf"/>
</dbReference>
<dbReference type="SMART" id="SM00052">
    <property type="entry name" value="EAL"/>
    <property type="match status" value="1"/>
</dbReference>
<dbReference type="Pfam" id="PF00990">
    <property type="entry name" value="GGDEF"/>
    <property type="match status" value="1"/>
</dbReference>
<evidence type="ECO:0000259" key="3">
    <source>
        <dbReference type="PROSITE" id="PS50887"/>
    </source>
</evidence>
<protein>
    <submittedName>
        <fullName evidence="4">Diguanylate cyclase</fullName>
    </submittedName>
</protein>
<feature type="transmembrane region" description="Helical" evidence="1">
    <location>
        <begin position="163"/>
        <end position="185"/>
    </location>
</feature>
<sequence length="661" mass="71721">MSLLKQLLISVTVAIVAILIGTLAFSIGAARQYLDGQLQSESENAASSLALSLSQPANQDPVTQELLMMALFDGGQFKLIRLASPQGETLFERRRDNGTTESSAAAAKPRQSAAPRWFVEMLPLRSPKAERVISDGWKQVGQLTLVVDDSYASQALWGSSVRLAGVVVLAGLAWAFFVVLLFRWFRKVLQQEISAQVQAIGRQPDEAESAQPARAAVAELVPVLSAIADTRERVQATALEQMARIESLEIEVNRDPVTQLPNRKYFVNELRRALSGADGLAAHGHVMLFRQRDLLALNAQMSRASADAWLAAMGEQVNQVLKSHADCKAQLARLNGSDFVVLMPALAGPQAMSLVQQIRQVLLSMRVTLSSGQWCRWSFALTDYSASSSVTGVLARLDYGLMRAESSGQAEVEYVAYGDDEVVSDLAGETLWRQMLIAALEAQDALSLSVQPLQFKGSNGMQERGEASLSLRTASGETLMGSLFLPVAVRLGLSAEFDLRAVALGAAWLEQNDCELVIRISLPSLAQPDFLGRLREELSAQKWEHRLSLLCLELDAHGLTAYPDEVAEFCRAMALAGVGVGLRRLDQQPMGLTKLHTLPLRYVKLGSEFSEQAAQSPGALHLLQAIAETATALGIQVMVSDSVNAETAQLLHRQNALTLAV</sequence>
<dbReference type="SUPFAM" id="SSF55073">
    <property type="entry name" value="Nucleotide cyclase"/>
    <property type="match status" value="1"/>
</dbReference>
<dbReference type="RefSeq" id="WP_029158303.1">
    <property type="nucleotide sequence ID" value="NZ_CP006704.1"/>
</dbReference>
<dbReference type="InterPro" id="IPR001633">
    <property type="entry name" value="EAL_dom"/>
</dbReference>
<dbReference type="PANTHER" id="PTHR33121:SF70">
    <property type="entry name" value="SIGNALING PROTEIN YKOW"/>
    <property type="match status" value="1"/>
</dbReference>
<name>A0A076PQ01_COMTE</name>
<accession>A0A076PQ01</accession>
<evidence type="ECO:0000256" key="1">
    <source>
        <dbReference type="SAM" id="Phobius"/>
    </source>
</evidence>
<dbReference type="KEGG" id="ctes:O987_18555"/>
<dbReference type="AlphaFoldDB" id="A0A076PQ01"/>
<dbReference type="SMART" id="SM00267">
    <property type="entry name" value="GGDEF"/>
    <property type="match status" value="1"/>
</dbReference>
<gene>
    <name evidence="4" type="ORF">O987_18555</name>
</gene>
<dbReference type="PROSITE" id="PS50887">
    <property type="entry name" value="GGDEF"/>
    <property type="match status" value="1"/>
</dbReference>
<dbReference type="Gene3D" id="3.30.110.200">
    <property type="match status" value="1"/>
</dbReference>
<feature type="domain" description="EAL" evidence="2">
    <location>
        <begin position="429"/>
        <end position="661"/>
    </location>
</feature>
<evidence type="ECO:0000313" key="4">
    <source>
        <dbReference type="EMBL" id="AIJ47818.1"/>
    </source>
</evidence>
<feature type="transmembrane region" description="Helical" evidence="1">
    <location>
        <begin position="6"/>
        <end position="30"/>
    </location>
</feature>
<dbReference type="PANTHER" id="PTHR33121">
    <property type="entry name" value="CYCLIC DI-GMP PHOSPHODIESTERASE PDEF"/>
    <property type="match status" value="1"/>
</dbReference>
<dbReference type="HOGENOM" id="CLU_000445_109_0_4"/>
<dbReference type="Pfam" id="PF00563">
    <property type="entry name" value="EAL"/>
    <property type="match status" value="1"/>
</dbReference>
<dbReference type="InterPro" id="IPR042461">
    <property type="entry name" value="LapD_MoxY_peri_C"/>
</dbReference>